<dbReference type="InterPro" id="IPR015421">
    <property type="entry name" value="PyrdxlP-dep_Trfase_major"/>
</dbReference>
<organism evidence="7 8">
    <name type="scientific">Actinoalloteichus hymeniacidonis</name>
    <dbReference type="NCBI Taxonomy" id="340345"/>
    <lineage>
        <taxon>Bacteria</taxon>
        <taxon>Bacillati</taxon>
        <taxon>Actinomycetota</taxon>
        <taxon>Actinomycetes</taxon>
        <taxon>Pseudonocardiales</taxon>
        <taxon>Pseudonocardiaceae</taxon>
        <taxon>Actinoalloteichus</taxon>
    </lineage>
</organism>
<dbReference type="Pfam" id="PF00392">
    <property type="entry name" value="GntR"/>
    <property type="match status" value="1"/>
</dbReference>
<evidence type="ECO:0000313" key="7">
    <source>
        <dbReference type="EMBL" id="AOS63315.1"/>
    </source>
</evidence>
<evidence type="ECO:0000256" key="1">
    <source>
        <dbReference type="ARBA" id="ARBA00005384"/>
    </source>
</evidence>
<dbReference type="GO" id="GO:0003677">
    <property type="term" value="F:DNA binding"/>
    <property type="evidence" value="ECO:0007669"/>
    <property type="project" value="UniProtKB-KW"/>
</dbReference>
<accession>A0AAC9MYI3</accession>
<dbReference type="GO" id="GO:0030170">
    <property type="term" value="F:pyridoxal phosphate binding"/>
    <property type="evidence" value="ECO:0007669"/>
    <property type="project" value="InterPro"/>
</dbReference>
<dbReference type="GO" id="GO:0008483">
    <property type="term" value="F:transaminase activity"/>
    <property type="evidence" value="ECO:0007669"/>
    <property type="project" value="UniProtKB-KW"/>
</dbReference>
<dbReference type="EMBL" id="CP014859">
    <property type="protein sequence ID" value="AOS63315.1"/>
    <property type="molecule type" value="Genomic_DNA"/>
</dbReference>
<dbReference type="InterPro" id="IPR015424">
    <property type="entry name" value="PyrdxlP-dep_Trfase"/>
</dbReference>
<dbReference type="PANTHER" id="PTHR46577">
    <property type="entry name" value="HTH-TYPE TRANSCRIPTIONAL REGULATORY PROTEIN GABR"/>
    <property type="match status" value="1"/>
</dbReference>
<comment type="similarity">
    <text evidence="1">In the C-terminal section; belongs to the class-I pyridoxal-phosphate-dependent aminotransferase family.</text>
</comment>
<keyword evidence="5" id="KW-0804">Transcription</keyword>
<dbReference type="PANTHER" id="PTHR46577:SF1">
    <property type="entry name" value="HTH-TYPE TRANSCRIPTIONAL REGULATORY PROTEIN GABR"/>
    <property type="match status" value="1"/>
</dbReference>
<sequence>MDDYRALADALAADIAAGRLRPGDRLPPQRRFARAHRVAASTASRVYGELIRRGLAVGEVGRGTFVRTGTLRAETTLAEPASGRIDLEFNFPMLPGQAELVATSLVDLLSPATMIEGLRPTVVAGTPAARSAAATLLSRSGWQPAPESILFTGGGRQALAAVAAGLLGIGQRLAVEEFTYPVMKAVAARLGITPVPIAMDEHGLIPAALAEVHRSAPLRAVYVQPTLHNPLGITMPEARRRELAQVTGELGIPVIEDMVNGFLREDPAPLAALAPEHTVLVDSMSKRVAPGLTLGFVVTPPALSPKIAAAIRSGAWMPGSFALTATTRLIEDGMARSLGTAKQQDARLRQEIVATRLAGFDVQADPGSYHCWWRLPEHWRAETFVASAARHGIAVTPAAAFVVGSGRAPGAVRLALGSPTPKNLARALDILAEVARGTAEDLAVE</sequence>
<dbReference type="CDD" id="cd00609">
    <property type="entry name" value="AAT_like"/>
    <property type="match status" value="1"/>
</dbReference>
<dbReference type="InterPro" id="IPR051446">
    <property type="entry name" value="HTH_trans_reg/aminotransferase"/>
</dbReference>
<dbReference type="InterPro" id="IPR000524">
    <property type="entry name" value="Tscrpt_reg_HTH_GntR"/>
</dbReference>
<name>A0AAC9MYI3_9PSEU</name>
<reference evidence="8" key="1">
    <citation type="submission" date="2016-03" db="EMBL/GenBank/DDBJ databases">
        <title>Complete genome sequence of the type strain Actinoalloteichus hymeniacidonis DSM 45092.</title>
        <authorList>
            <person name="Schaffert L."/>
            <person name="Albersmeier A."/>
            <person name="Winkler A."/>
            <person name="Kalinowski J."/>
            <person name="Zotchev S."/>
            <person name="Ruckert C."/>
        </authorList>
    </citation>
    <scope>NUCLEOTIDE SEQUENCE [LARGE SCALE GENOMIC DNA]</scope>
    <source>
        <strain evidence="8">HPA177(T) (DSM 45092(T))</strain>
    </source>
</reference>
<dbReference type="KEGG" id="ahm:TL08_12505"/>
<dbReference type="Gene3D" id="3.40.640.10">
    <property type="entry name" value="Type I PLP-dependent aspartate aminotransferase-like (Major domain)"/>
    <property type="match status" value="1"/>
</dbReference>
<evidence type="ECO:0000259" key="6">
    <source>
        <dbReference type="PROSITE" id="PS50949"/>
    </source>
</evidence>
<dbReference type="Proteomes" id="UP000095210">
    <property type="component" value="Chromosome"/>
</dbReference>
<keyword evidence="7" id="KW-0808">Transferase</keyword>
<dbReference type="Pfam" id="PF00155">
    <property type="entry name" value="Aminotran_1_2"/>
    <property type="match status" value="1"/>
</dbReference>
<evidence type="ECO:0000313" key="8">
    <source>
        <dbReference type="Proteomes" id="UP000095210"/>
    </source>
</evidence>
<dbReference type="SUPFAM" id="SSF46785">
    <property type="entry name" value="Winged helix' DNA-binding domain"/>
    <property type="match status" value="1"/>
</dbReference>
<dbReference type="InterPro" id="IPR036390">
    <property type="entry name" value="WH_DNA-bd_sf"/>
</dbReference>
<protein>
    <submittedName>
        <fullName evidence="7">Transcriptional regulator with HTH domain and aminotransferase domain</fullName>
    </submittedName>
</protein>
<dbReference type="Gene3D" id="3.90.1150.10">
    <property type="entry name" value="Aspartate Aminotransferase, domain 1"/>
    <property type="match status" value="1"/>
</dbReference>
<dbReference type="InterPro" id="IPR036388">
    <property type="entry name" value="WH-like_DNA-bd_sf"/>
</dbReference>
<dbReference type="InterPro" id="IPR015422">
    <property type="entry name" value="PyrdxlP-dep_Trfase_small"/>
</dbReference>
<dbReference type="GO" id="GO:0003700">
    <property type="term" value="F:DNA-binding transcription factor activity"/>
    <property type="evidence" value="ECO:0007669"/>
    <property type="project" value="InterPro"/>
</dbReference>
<dbReference type="SMART" id="SM00345">
    <property type="entry name" value="HTH_GNTR"/>
    <property type="match status" value="1"/>
</dbReference>
<proteinExistence type="inferred from homology"/>
<feature type="domain" description="HTH gntR-type" evidence="6">
    <location>
        <begin position="1"/>
        <end position="69"/>
    </location>
</feature>
<keyword evidence="4" id="KW-0238">DNA-binding</keyword>
<dbReference type="Gene3D" id="1.10.10.10">
    <property type="entry name" value="Winged helix-like DNA-binding domain superfamily/Winged helix DNA-binding domain"/>
    <property type="match status" value="1"/>
</dbReference>
<evidence type="ECO:0000256" key="4">
    <source>
        <dbReference type="ARBA" id="ARBA00023125"/>
    </source>
</evidence>
<dbReference type="InterPro" id="IPR004839">
    <property type="entry name" value="Aminotransferase_I/II_large"/>
</dbReference>
<keyword evidence="3" id="KW-0805">Transcription regulation</keyword>
<evidence type="ECO:0000256" key="3">
    <source>
        <dbReference type="ARBA" id="ARBA00023015"/>
    </source>
</evidence>
<keyword evidence="2" id="KW-0663">Pyridoxal phosphate</keyword>
<dbReference type="PROSITE" id="PS50949">
    <property type="entry name" value="HTH_GNTR"/>
    <property type="match status" value="1"/>
</dbReference>
<dbReference type="SUPFAM" id="SSF53383">
    <property type="entry name" value="PLP-dependent transferases"/>
    <property type="match status" value="1"/>
</dbReference>
<gene>
    <name evidence="7" type="ORF">TL08_12505</name>
</gene>
<dbReference type="AlphaFoldDB" id="A0AAC9MYI3"/>
<dbReference type="RefSeq" id="WP_069849030.1">
    <property type="nucleotide sequence ID" value="NZ_CP014859.1"/>
</dbReference>
<evidence type="ECO:0000256" key="2">
    <source>
        <dbReference type="ARBA" id="ARBA00022898"/>
    </source>
</evidence>
<evidence type="ECO:0000256" key="5">
    <source>
        <dbReference type="ARBA" id="ARBA00023163"/>
    </source>
</evidence>
<keyword evidence="7" id="KW-0032">Aminotransferase</keyword>
<keyword evidence="8" id="KW-1185">Reference proteome</keyword>